<dbReference type="AlphaFoldDB" id="A0A1X1ENE4"/>
<dbReference type="InterPro" id="IPR036568">
    <property type="entry name" value="GGCT-like_sf"/>
</dbReference>
<organism evidence="2 3">
    <name type="scientific">Pantoea cypripedii</name>
    <name type="common">Pectobacterium cypripedii</name>
    <name type="synonym">Erwinia cypripedii</name>
    <dbReference type="NCBI Taxonomy" id="55209"/>
    <lineage>
        <taxon>Bacteria</taxon>
        <taxon>Pseudomonadati</taxon>
        <taxon>Pseudomonadota</taxon>
        <taxon>Gammaproteobacteria</taxon>
        <taxon>Enterobacterales</taxon>
        <taxon>Erwiniaceae</taxon>
        <taxon>Pantoea</taxon>
    </lineage>
</organism>
<reference evidence="2 3" key="1">
    <citation type="journal article" date="2017" name="Antonie Van Leeuwenhoek">
        <title>Phylogenomic resolution of the bacterial genus Pantoea and its relationship with Erwinia and Tatumella.</title>
        <authorList>
            <person name="Palmer M."/>
            <person name="Steenkamp E.T."/>
            <person name="Coetzee M.P."/>
            <person name="Chan W.Y."/>
            <person name="van Zyl E."/>
            <person name="De Maayer P."/>
            <person name="Coutinho T.A."/>
            <person name="Blom J."/>
            <person name="Smits T.H."/>
            <person name="Duffy B."/>
            <person name="Venter S.N."/>
        </authorList>
    </citation>
    <scope>NUCLEOTIDE SEQUENCE [LARGE SCALE GENOMIC DNA]</scope>
    <source>
        <strain evidence="2 3">LMG 2657</strain>
    </source>
</reference>
<dbReference type="OrthoDB" id="5070127at2"/>
<dbReference type="RefSeq" id="WP_084880259.1">
    <property type="nucleotide sequence ID" value="NZ_JAGGMY010000002.1"/>
</dbReference>
<dbReference type="CDD" id="cd06661">
    <property type="entry name" value="GGCT_like"/>
    <property type="match status" value="1"/>
</dbReference>
<dbReference type="STRING" id="55209.HA50_25850"/>
<accession>A0A1X1ENE4</accession>
<evidence type="ECO:0000313" key="3">
    <source>
        <dbReference type="Proteomes" id="UP000193749"/>
    </source>
</evidence>
<comment type="caution">
    <text evidence="2">The sequence shown here is derived from an EMBL/GenBank/DDBJ whole genome shotgun (WGS) entry which is preliminary data.</text>
</comment>
<dbReference type="Pfam" id="PF06094">
    <property type="entry name" value="GGACT"/>
    <property type="match status" value="1"/>
</dbReference>
<dbReference type="Gene3D" id="3.10.490.10">
    <property type="entry name" value="Gamma-glutamyl cyclotransferase-like"/>
    <property type="match status" value="1"/>
</dbReference>
<evidence type="ECO:0000259" key="1">
    <source>
        <dbReference type="Pfam" id="PF06094"/>
    </source>
</evidence>
<sequence length="107" mass="11808">MESLFVYGTLGPGRPNAHILEEIGGHWLPGHVYGVLHKQGWGADMGFPGIRPDQAGEKIEGFLFLSEALAHHWDKLDTFEGAEYARTPIAVTTAEGEIINSYIYALR</sequence>
<dbReference type="InterPro" id="IPR013024">
    <property type="entry name" value="GGCT-like"/>
</dbReference>
<dbReference type="InterPro" id="IPR009288">
    <property type="entry name" value="AIG2-like_dom"/>
</dbReference>
<feature type="domain" description="Gamma-glutamylcyclotransferase AIG2-like" evidence="1">
    <location>
        <begin position="4"/>
        <end position="106"/>
    </location>
</feature>
<keyword evidence="3" id="KW-1185">Reference proteome</keyword>
<dbReference type="Proteomes" id="UP000193749">
    <property type="component" value="Unassembled WGS sequence"/>
</dbReference>
<dbReference type="SUPFAM" id="SSF110857">
    <property type="entry name" value="Gamma-glutamyl cyclotransferase-like"/>
    <property type="match status" value="1"/>
</dbReference>
<dbReference type="EMBL" id="MLJI01000002">
    <property type="protein sequence ID" value="ORM90342.1"/>
    <property type="molecule type" value="Genomic_DNA"/>
</dbReference>
<protein>
    <recommendedName>
        <fullName evidence="1">Gamma-glutamylcyclotransferase AIG2-like domain-containing protein</fullName>
    </recommendedName>
</protein>
<gene>
    <name evidence="2" type="ORF">HA50_25850</name>
</gene>
<evidence type="ECO:0000313" key="2">
    <source>
        <dbReference type="EMBL" id="ORM90342.1"/>
    </source>
</evidence>
<name>A0A1X1ENE4_PANCY</name>
<proteinExistence type="predicted"/>